<feature type="region of interest" description="Disordered" evidence="1">
    <location>
        <begin position="165"/>
        <end position="286"/>
    </location>
</feature>
<sequence length="318" mass="33652">MSITVVADLAFTTPYVQPNSCWDLVGGSRGRTVTDGTTYYKEATDLYTECLPPSWRTIPPESRYSASPAVCPVGWRYWNIATSEVSSQLVTTAWCCDYYKDLYPSNDYPLDGYSKPCVQVEDDDYVHIPWHITWQESDVPNLSYQPPSVDPGMIIPTWLPGIIGAGPPEQVPLPTEPPNEPSSTVMTPEDTPSPSPSPPVPSPTNPGSSSSTPSSSRTEDPASSSSSSTSSQSHEDSGPGGSSSTGRPDGPHESDGSLSSSSTEDATPTSTDEPSVPQESPTFTSGASVHQSVMILPGIAKLAGGLGLCVGLSVLFGW</sequence>
<feature type="compositionally biased region" description="Pro residues" evidence="1">
    <location>
        <begin position="191"/>
        <end position="204"/>
    </location>
</feature>
<name>A0ABR4JZ12_9EURO</name>
<feature type="compositionally biased region" description="Pro residues" evidence="1">
    <location>
        <begin position="169"/>
        <end position="180"/>
    </location>
</feature>
<accession>A0ABR4JZ12</accession>
<proteinExistence type="predicted"/>
<comment type="caution">
    <text evidence="2">The sequence shown here is derived from an EMBL/GenBank/DDBJ whole genome shotgun (WGS) entry which is preliminary data.</text>
</comment>
<keyword evidence="3" id="KW-1185">Reference proteome</keyword>
<evidence type="ECO:0000313" key="2">
    <source>
        <dbReference type="EMBL" id="KAL2845303.1"/>
    </source>
</evidence>
<feature type="compositionally biased region" description="Polar residues" evidence="1">
    <location>
        <begin position="263"/>
        <end position="286"/>
    </location>
</feature>
<protein>
    <submittedName>
        <fullName evidence="2">Uncharacterized protein</fullName>
    </submittedName>
</protein>
<reference evidence="2 3" key="1">
    <citation type="submission" date="2024-07" db="EMBL/GenBank/DDBJ databases">
        <title>Section-level genome sequencing and comparative genomics of Aspergillus sections Usti and Cavernicolus.</title>
        <authorList>
            <consortium name="Lawrence Berkeley National Laboratory"/>
            <person name="Nybo J.L."/>
            <person name="Vesth T.C."/>
            <person name="Theobald S."/>
            <person name="Frisvad J.C."/>
            <person name="Larsen T.O."/>
            <person name="Kjaerboelling I."/>
            <person name="Rothschild-Mancinelli K."/>
            <person name="Lyhne E.K."/>
            <person name="Kogle M.E."/>
            <person name="Barry K."/>
            <person name="Clum A."/>
            <person name="Na H."/>
            <person name="Ledsgaard L."/>
            <person name="Lin J."/>
            <person name="Lipzen A."/>
            <person name="Kuo A."/>
            <person name="Riley R."/>
            <person name="Mondo S."/>
            <person name="Labutti K."/>
            <person name="Haridas S."/>
            <person name="Pangalinan J."/>
            <person name="Salamov A.A."/>
            <person name="Simmons B.A."/>
            <person name="Magnuson J.K."/>
            <person name="Chen J."/>
            <person name="Drula E."/>
            <person name="Henrissat B."/>
            <person name="Wiebenga A."/>
            <person name="Lubbers R.J."/>
            <person name="Gomes A.C."/>
            <person name="Makela M.R."/>
            <person name="Stajich J."/>
            <person name="Grigoriev I.V."/>
            <person name="Mortensen U.H."/>
            <person name="De Vries R.P."/>
            <person name="Baker S.E."/>
            <person name="Andersen M.R."/>
        </authorList>
    </citation>
    <scope>NUCLEOTIDE SEQUENCE [LARGE SCALE GENOMIC DNA]</scope>
    <source>
        <strain evidence="2 3">CBS 123904</strain>
    </source>
</reference>
<feature type="compositionally biased region" description="Low complexity" evidence="1">
    <location>
        <begin position="205"/>
        <end position="232"/>
    </location>
</feature>
<dbReference type="EMBL" id="JBFXLU010000073">
    <property type="protein sequence ID" value="KAL2845303.1"/>
    <property type="molecule type" value="Genomic_DNA"/>
</dbReference>
<evidence type="ECO:0000256" key="1">
    <source>
        <dbReference type="SAM" id="MobiDB-lite"/>
    </source>
</evidence>
<gene>
    <name evidence="2" type="ORF">BJY01DRAFT_214383</name>
</gene>
<evidence type="ECO:0000313" key="3">
    <source>
        <dbReference type="Proteomes" id="UP001610446"/>
    </source>
</evidence>
<organism evidence="2 3">
    <name type="scientific">Aspergillus pseudoustus</name>
    <dbReference type="NCBI Taxonomy" id="1810923"/>
    <lineage>
        <taxon>Eukaryota</taxon>
        <taxon>Fungi</taxon>
        <taxon>Dikarya</taxon>
        <taxon>Ascomycota</taxon>
        <taxon>Pezizomycotina</taxon>
        <taxon>Eurotiomycetes</taxon>
        <taxon>Eurotiomycetidae</taxon>
        <taxon>Eurotiales</taxon>
        <taxon>Aspergillaceae</taxon>
        <taxon>Aspergillus</taxon>
        <taxon>Aspergillus subgen. Nidulantes</taxon>
    </lineage>
</organism>
<dbReference type="Proteomes" id="UP001610446">
    <property type="component" value="Unassembled WGS sequence"/>
</dbReference>